<dbReference type="Proteomes" id="UP000190852">
    <property type="component" value="Unassembled WGS sequence"/>
</dbReference>
<dbReference type="GO" id="GO:0005737">
    <property type="term" value="C:cytoplasm"/>
    <property type="evidence" value="ECO:0007669"/>
    <property type="project" value="UniProtKB-SubCell"/>
</dbReference>
<dbReference type="AlphaFoldDB" id="A0A1T5D4W7"/>
<dbReference type="SFLD" id="SFLDS00029">
    <property type="entry name" value="Radical_SAM"/>
    <property type="match status" value="1"/>
</dbReference>
<organism evidence="4 5">
    <name type="scientific">Parabacteroides chartae</name>
    <dbReference type="NCBI Taxonomy" id="1037355"/>
    <lineage>
        <taxon>Bacteria</taxon>
        <taxon>Pseudomonadati</taxon>
        <taxon>Bacteroidota</taxon>
        <taxon>Bacteroidia</taxon>
        <taxon>Bacteroidales</taxon>
        <taxon>Tannerellaceae</taxon>
        <taxon>Parabacteroides</taxon>
    </lineage>
</organism>
<keyword evidence="5" id="KW-1185">Reference proteome</keyword>
<dbReference type="SFLD" id="SFLDG01082">
    <property type="entry name" value="B12-binding_domain_containing"/>
    <property type="match status" value="1"/>
</dbReference>
<accession>A0A1T5D4W7</accession>
<dbReference type="SFLD" id="SFLDF00288">
    <property type="entry name" value="HemN-like__clustered_with_nucl"/>
    <property type="match status" value="1"/>
</dbReference>
<dbReference type="SFLD" id="SFLDF00562">
    <property type="entry name" value="HemN-like__clustered_with_heat"/>
    <property type="match status" value="1"/>
</dbReference>
<name>A0A1T5D4W7_9BACT</name>
<evidence type="ECO:0000259" key="3">
    <source>
        <dbReference type="PROSITE" id="PS51918"/>
    </source>
</evidence>
<dbReference type="PROSITE" id="PS51918">
    <property type="entry name" value="RADICAL_SAM"/>
    <property type="match status" value="1"/>
</dbReference>
<dbReference type="GO" id="GO:0004109">
    <property type="term" value="F:coproporphyrinogen oxidase activity"/>
    <property type="evidence" value="ECO:0007669"/>
    <property type="project" value="InterPro"/>
</dbReference>
<evidence type="ECO:0000256" key="2">
    <source>
        <dbReference type="RuleBase" id="RU364116"/>
    </source>
</evidence>
<keyword evidence="2" id="KW-0949">S-adenosyl-L-methionine</keyword>
<dbReference type="GO" id="GO:0046872">
    <property type="term" value="F:metal ion binding"/>
    <property type="evidence" value="ECO:0007669"/>
    <property type="project" value="UniProtKB-UniRule"/>
</dbReference>
<keyword evidence="2" id="KW-0479">Metal-binding</keyword>
<evidence type="ECO:0000313" key="5">
    <source>
        <dbReference type="Proteomes" id="UP000190852"/>
    </source>
</evidence>
<sequence length="375" mass="42601">MAGIYIHVPFCSKRCTYCDFFSSTNMQNKETYVDSVVKELELRKEYLSGEGIGTIYFGGGTPSQLDIRAFERIFETISRLYQIDDDAEITLEANPDDMTPGYVEGIATLPFNRVSMGVQSFKDEDLHFLNRRHDSRQAFKAIALCKENGFTNLSIDLIYGLPGQSMEDWQFNLAEAIRLDIPHLSSYHLIYEEGTPLFRQLHAGKVKPVMEELSVAMFTELIDTLADAGYEQYEISNFAKNKLYSRHNSSYWKGIKYLGVGPSAHSFDGKTRQWNVSSMTKYFKGIAAGLPDVEMEELDTKTSYNDFIITGLRTMWGVDLHELQKLYGEELLTYCMKQAAPHLKNGLLVNADSVLKLTRQGIFISDGIMSDLLYV</sequence>
<proteinExistence type="inferred from homology"/>
<comment type="similarity">
    <text evidence="1">Belongs to the anaerobic coproporphyrinogen-III oxidase family. HemW subfamily.</text>
</comment>
<dbReference type="InterPro" id="IPR010723">
    <property type="entry name" value="HemN_C"/>
</dbReference>
<dbReference type="CDD" id="cd01335">
    <property type="entry name" value="Radical_SAM"/>
    <property type="match status" value="1"/>
</dbReference>
<feature type="domain" description="Radical SAM core" evidence="3">
    <location>
        <begin position="1"/>
        <end position="231"/>
    </location>
</feature>
<gene>
    <name evidence="4" type="ORF">SAMN05660349_02239</name>
</gene>
<dbReference type="GO" id="GO:0051539">
    <property type="term" value="F:4 iron, 4 sulfur cluster binding"/>
    <property type="evidence" value="ECO:0007669"/>
    <property type="project" value="UniProtKB-UniRule"/>
</dbReference>
<keyword evidence="2" id="KW-0004">4Fe-4S</keyword>
<dbReference type="NCBIfam" id="TIGR00539">
    <property type="entry name" value="hemN_rel"/>
    <property type="match status" value="1"/>
</dbReference>
<keyword evidence="2" id="KW-0143">Chaperone</keyword>
<dbReference type="SMART" id="SM00729">
    <property type="entry name" value="Elp3"/>
    <property type="match status" value="1"/>
</dbReference>
<dbReference type="InterPro" id="IPR023404">
    <property type="entry name" value="rSAM_horseshoe"/>
</dbReference>
<dbReference type="RefSeq" id="WP_079683714.1">
    <property type="nucleotide sequence ID" value="NZ_FUYQ01000016.1"/>
</dbReference>
<dbReference type="GO" id="GO:0006779">
    <property type="term" value="P:porphyrin-containing compound biosynthetic process"/>
    <property type="evidence" value="ECO:0007669"/>
    <property type="project" value="InterPro"/>
</dbReference>
<dbReference type="EMBL" id="FUYQ01000016">
    <property type="protein sequence ID" value="SKB66631.1"/>
    <property type="molecule type" value="Genomic_DNA"/>
</dbReference>
<dbReference type="InterPro" id="IPR034505">
    <property type="entry name" value="Coproporphyrinogen-III_oxidase"/>
</dbReference>
<dbReference type="SFLD" id="SFLDG01065">
    <property type="entry name" value="anaerobic_coproporphyrinogen-I"/>
    <property type="match status" value="1"/>
</dbReference>
<keyword evidence="2" id="KW-0963">Cytoplasm</keyword>
<dbReference type="Pfam" id="PF04055">
    <property type="entry name" value="Radical_SAM"/>
    <property type="match status" value="1"/>
</dbReference>
<comment type="subcellular location">
    <subcellularLocation>
        <location evidence="2">Cytoplasm</location>
    </subcellularLocation>
</comment>
<comment type="function">
    <text evidence="2">Probably acts as a heme chaperone, transferring heme to an unknown acceptor. Binds one molecule of heme per monomer, possibly covalently. Binds 1 [4Fe-4S] cluster. The cluster is coordinated with 3 cysteines and an exchangeable S-adenosyl-L-methionine.</text>
</comment>
<keyword evidence="2" id="KW-0408">Iron</keyword>
<reference evidence="5" key="1">
    <citation type="submission" date="2017-02" db="EMBL/GenBank/DDBJ databases">
        <authorList>
            <person name="Varghese N."/>
            <person name="Submissions S."/>
        </authorList>
    </citation>
    <scope>NUCLEOTIDE SEQUENCE [LARGE SCALE GENOMIC DNA]</scope>
    <source>
        <strain evidence="5">DSM 24967</strain>
    </source>
</reference>
<keyword evidence="2" id="KW-0411">Iron-sulfur</keyword>
<dbReference type="SUPFAM" id="SSF102114">
    <property type="entry name" value="Radical SAM enzymes"/>
    <property type="match status" value="1"/>
</dbReference>
<dbReference type="InterPro" id="IPR006638">
    <property type="entry name" value="Elp3/MiaA/NifB-like_rSAM"/>
</dbReference>
<keyword evidence="2" id="KW-0349">Heme</keyword>
<dbReference type="Pfam" id="PF06969">
    <property type="entry name" value="HemN_C"/>
    <property type="match status" value="1"/>
</dbReference>
<evidence type="ECO:0000313" key="4">
    <source>
        <dbReference type="EMBL" id="SKB66631.1"/>
    </source>
</evidence>
<dbReference type="InterPro" id="IPR004559">
    <property type="entry name" value="HemW-like"/>
</dbReference>
<dbReference type="PANTHER" id="PTHR13932">
    <property type="entry name" value="COPROPORPHYRINIGEN III OXIDASE"/>
    <property type="match status" value="1"/>
</dbReference>
<protein>
    <recommendedName>
        <fullName evidence="2">Heme chaperone HemW</fullName>
    </recommendedName>
</protein>
<dbReference type="InterPro" id="IPR007197">
    <property type="entry name" value="rSAM"/>
</dbReference>
<dbReference type="InterPro" id="IPR058240">
    <property type="entry name" value="rSAM_sf"/>
</dbReference>
<dbReference type="Gene3D" id="3.80.30.20">
    <property type="entry name" value="tm_1862 like domain"/>
    <property type="match status" value="1"/>
</dbReference>
<evidence type="ECO:0000256" key="1">
    <source>
        <dbReference type="ARBA" id="ARBA00006100"/>
    </source>
</evidence>
<dbReference type="PANTHER" id="PTHR13932:SF5">
    <property type="entry name" value="RADICAL S-ADENOSYL METHIONINE DOMAIN-CONTAINING PROTEIN 1, MITOCHONDRIAL"/>
    <property type="match status" value="1"/>
</dbReference>